<sequence>MGGNQSARTQEGPLLFNSGVLLYKRSVWYPFSIAYQLNDLVGIFEIKKSTKGGFQRGVMSLQTPITFERITILEPNPYSGRSMKRKHSSPRGPGENQFWVPKNLCGKPKLPRSEPFSRAAKHKKFLMGFTC</sequence>
<organism evidence="2 3">
    <name type="scientific">Aromia moschata</name>
    <dbReference type="NCBI Taxonomy" id="1265417"/>
    <lineage>
        <taxon>Eukaryota</taxon>
        <taxon>Metazoa</taxon>
        <taxon>Ecdysozoa</taxon>
        <taxon>Arthropoda</taxon>
        <taxon>Hexapoda</taxon>
        <taxon>Insecta</taxon>
        <taxon>Pterygota</taxon>
        <taxon>Neoptera</taxon>
        <taxon>Endopterygota</taxon>
        <taxon>Coleoptera</taxon>
        <taxon>Polyphaga</taxon>
        <taxon>Cucujiformia</taxon>
        <taxon>Chrysomeloidea</taxon>
        <taxon>Cerambycidae</taxon>
        <taxon>Cerambycinae</taxon>
        <taxon>Callichromatini</taxon>
        <taxon>Aromia</taxon>
    </lineage>
</organism>
<dbReference type="AlphaFoldDB" id="A0AAV8XWX4"/>
<evidence type="ECO:0000313" key="3">
    <source>
        <dbReference type="Proteomes" id="UP001162162"/>
    </source>
</evidence>
<accession>A0AAV8XWX4</accession>
<protein>
    <submittedName>
        <fullName evidence="2">Uncharacterized protein</fullName>
    </submittedName>
</protein>
<dbReference type="EMBL" id="JAPWTK010000297">
    <property type="protein sequence ID" value="KAJ8943200.1"/>
    <property type="molecule type" value="Genomic_DNA"/>
</dbReference>
<keyword evidence="3" id="KW-1185">Reference proteome</keyword>
<comment type="caution">
    <text evidence="2">The sequence shown here is derived from an EMBL/GenBank/DDBJ whole genome shotgun (WGS) entry which is preliminary data.</text>
</comment>
<dbReference type="Proteomes" id="UP001162162">
    <property type="component" value="Unassembled WGS sequence"/>
</dbReference>
<name>A0AAV8XWX4_9CUCU</name>
<evidence type="ECO:0000256" key="1">
    <source>
        <dbReference type="SAM" id="MobiDB-lite"/>
    </source>
</evidence>
<proteinExistence type="predicted"/>
<feature type="region of interest" description="Disordered" evidence="1">
    <location>
        <begin position="76"/>
        <end position="99"/>
    </location>
</feature>
<gene>
    <name evidence="2" type="ORF">NQ318_000681</name>
</gene>
<reference evidence="2" key="1">
    <citation type="journal article" date="2023" name="Insect Mol. Biol.">
        <title>Genome sequencing provides insights into the evolution of gene families encoding plant cell wall-degrading enzymes in longhorned beetles.</title>
        <authorList>
            <person name="Shin N.R."/>
            <person name="Okamura Y."/>
            <person name="Kirsch R."/>
            <person name="Pauchet Y."/>
        </authorList>
    </citation>
    <scope>NUCLEOTIDE SEQUENCE</scope>
    <source>
        <strain evidence="2">AMC_N1</strain>
    </source>
</reference>
<evidence type="ECO:0000313" key="2">
    <source>
        <dbReference type="EMBL" id="KAJ8943200.1"/>
    </source>
</evidence>